<dbReference type="OrthoDB" id="197869at2"/>
<name>A0A2S5KQ95_9PROT</name>
<evidence type="ECO:0008006" key="3">
    <source>
        <dbReference type="Google" id="ProtNLM"/>
    </source>
</evidence>
<reference evidence="1 2" key="1">
    <citation type="submission" date="2018-02" db="EMBL/GenBank/DDBJ databases">
        <title>novel marine gammaproteobacteria from coastal saline agro ecosystem.</title>
        <authorList>
            <person name="Krishnan R."/>
            <person name="Ramesh Kumar N."/>
        </authorList>
    </citation>
    <scope>NUCLEOTIDE SEQUENCE [LARGE SCALE GENOMIC DNA]</scope>
    <source>
        <strain evidence="1 2">228</strain>
    </source>
</reference>
<dbReference type="Gene3D" id="2.40.160.10">
    <property type="entry name" value="Porin"/>
    <property type="match status" value="1"/>
</dbReference>
<dbReference type="InterPro" id="IPR023614">
    <property type="entry name" value="Porin_dom_sf"/>
</dbReference>
<sequence length="392" mass="42838">MAALVFVPAAGQAASWQDWQFNGFGTLGGVYHHEDGIEYRRDVTQPHGAQSGKLDLSTDSSLGGQLSGPLTDKLSATLQLVSKLNDSNNWNPRPTWAFLKYQFEGDSSVRVGRLLLDLQMRSDSNGIGYANTPIRPALEMYGNIRPEVYDGVDVTLVRPLGQGLGRFKLMAGDLYGDLTLAPGAVLDMRHKPFISGYLEYQQGPWTGRFSARHLAMGDATGAAELREVLRQAGAADAAAVLDSANQTINFYGLGVAYDEGNLQGSAQYSVWGYNTRLGGPDTHSLLLESSYRLGDLQPYVAASWAWSKRDYVATGLAADNPLNQVALAVQQGFFSNQFSFTLGSRYELTPQLAVKAQVDYLDVKDPIVLLETAPSPSRRRFNVYSLSLDFVF</sequence>
<accession>A0A2S5KQ95</accession>
<evidence type="ECO:0000313" key="1">
    <source>
        <dbReference type="EMBL" id="PPC77014.1"/>
    </source>
</evidence>
<dbReference type="EMBL" id="PRLP01000035">
    <property type="protein sequence ID" value="PPC77014.1"/>
    <property type="molecule type" value="Genomic_DNA"/>
</dbReference>
<gene>
    <name evidence="1" type="ORF">C4K68_11335</name>
</gene>
<organism evidence="1 2">
    <name type="scientific">Proteobacteria bacterium 228</name>
    <dbReference type="NCBI Taxonomy" id="2083153"/>
    <lineage>
        <taxon>Bacteria</taxon>
        <taxon>Pseudomonadati</taxon>
        <taxon>Pseudomonadota</taxon>
    </lineage>
</organism>
<evidence type="ECO:0000313" key="2">
    <source>
        <dbReference type="Proteomes" id="UP000238196"/>
    </source>
</evidence>
<dbReference type="SUPFAM" id="SSF56935">
    <property type="entry name" value="Porins"/>
    <property type="match status" value="1"/>
</dbReference>
<protein>
    <recommendedName>
        <fullName evidence="3">Porin</fullName>
    </recommendedName>
</protein>
<proteinExistence type="predicted"/>
<dbReference type="AlphaFoldDB" id="A0A2S5KQ95"/>
<dbReference type="Proteomes" id="UP000238196">
    <property type="component" value="Unassembled WGS sequence"/>
</dbReference>
<comment type="caution">
    <text evidence="1">The sequence shown here is derived from an EMBL/GenBank/DDBJ whole genome shotgun (WGS) entry which is preliminary data.</text>
</comment>